<keyword evidence="1" id="KW-1133">Transmembrane helix</keyword>
<keyword evidence="1" id="KW-0812">Transmembrane</keyword>
<proteinExistence type="predicted"/>
<name>A0A0P7DZY7_9GAMM</name>
<gene>
    <name evidence="2" type="ORF">AOG27_11885</name>
    <name evidence="3" type="ORF">PQI24_09575</name>
</gene>
<reference evidence="2 4" key="1">
    <citation type="submission" date="2015-09" db="EMBL/GenBank/DDBJ databases">
        <title>Draft Genome Sequence of Pseudoalteromonas lipolytica UCD-48B.</title>
        <authorList>
            <person name="Krusor M."/>
            <person name="Coil D.A."/>
            <person name="Lang J.M."/>
            <person name="Eisen J.A."/>
            <person name="Alexiev A."/>
        </authorList>
    </citation>
    <scope>NUCLEOTIDE SEQUENCE [LARGE SCALE GENOMIC DNA]</scope>
    <source>
        <strain evidence="2 4">UCD-48B</strain>
    </source>
</reference>
<keyword evidence="5" id="KW-1185">Reference proteome</keyword>
<organism evidence="2 4">
    <name type="scientific">Pseudoalteromonas lipolytica</name>
    <dbReference type="NCBI Taxonomy" id="570156"/>
    <lineage>
        <taxon>Bacteria</taxon>
        <taxon>Pseudomonadati</taxon>
        <taxon>Pseudomonadota</taxon>
        <taxon>Gammaproteobacteria</taxon>
        <taxon>Alteromonadales</taxon>
        <taxon>Pseudoalteromonadaceae</taxon>
        <taxon>Pseudoalteromonas</taxon>
    </lineage>
</organism>
<evidence type="ECO:0000313" key="4">
    <source>
        <dbReference type="Proteomes" id="UP000050378"/>
    </source>
</evidence>
<dbReference type="STRING" id="570156.AOG27_11885"/>
<evidence type="ECO:0000313" key="5">
    <source>
        <dbReference type="Proteomes" id="UP001377972"/>
    </source>
</evidence>
<dbReference type="RefSeq" id="WP_054553234.1">
    <property type="nucleotide sequence ID" value="NZ_JAQPZS010000007.1"/>
</dbReference>
<feature type="transmembrane region" description="Helical" evidence="1">
    <location>
        <begin position="37"/>
        <end position="57"/>
    </location>
</feature>
<comment type="caution">
    <text evidence="2">The sequence shown here is derived from an EMBL/GenBank/DDBJ whole genome shotgun (WGS) entry which is preliminary data.</text>
</comment>
<protein>
    <submittedName>
        <fullName evidence="3">DUF6170 family protein</fullName>
    </submittedName>
</protein>
<accession>A0A0P7DZY7</accession>
<dbReference type="PATRIC" id="fig|570156.3.peg.3464"/>
<dbReference type="EMBL" id="JAQPZS010000007">
    <property type="protein sequence ID" value="MEJ6496286.1"/>
    <property type="molecule type" value="Genomic_DNA"/>
</dbReference>
<evidence type="ECO:0000256" key="1">
    <source>
        <dbReference type="SAM" id="Phobius"/>
    </source>
</evidence>
<keyword evidence="1" id="KW-0472">Membrane</keyword>
<evidence type="ECO:0000313" key="3">
    <source>
        <dbReference type="EMBL" id="MEJ6496286.1"/>
    </source>
</evidence>
<reference evidence="3 5" key="2">
    <citation type="submission" date="2023-01" db="EMBL/GenBank/DDBJ databases">
        <title>Trichodesmium-associated heterotrophic epibiont bacteria.</title>
        <authorList>
            <person name="Cleveland C.S."/>
            <person name="Webb E.A."/>
        </authorList>
    </citation>
    <scope>NUCLEOTIDE SEQUENCE [LARGE SCALE GENOMIC DNA]</scope>
    <source>
        <strain evidence="3 5">USCH2</strain>
    </source>
</reference>
<dbReference type="Pfam" id="PF19667">
    <property type="entry name" value="DUF6170"/>
    <property type="match status" value="1"/>
</dbReference>
<dbReference type="Proteomes" id="UP001377972">
    <property type="component" value="Unassembled WGS sequence"/>
</dbReference>
<sequence length="100" mass="11381">MIYFFTSQIPTLKNFKVRQRQQIIALALAHLSPSKKIILSVCKLAFLAPLFLGLAYFEGWMLIPWLLLAGLSYPLITTPIENMFALAHLDKAINEFKQGE</sequence>
<dbReference type="Proteomes" id="UP000050378">
    <property type="component" value="Unassembled WGS sequence"/>
</dbReference>
<dbReference type="OrthoDB" id="6314641at2"/>
<dbReference type="InterPro" id="IPR046168">
    <property type="entry name" value="DUF6170"/>
</dbReference>
<dbReference type="EMBL" id="LJTC01000007">
    <property type="protein sequence ID" value="KPM83334.1"/>
    <property type="molecule type" value="Genomic_DNA"/>
</dbReference>
<dbReference type="AlphaFoldDB" id="A0A0P7DZY7"/>
<evidence type="ECO:0000313" key="2">
    <source>
        <dbReference type="EMBL" id="KPM83334.1"/>
    </source>
</evidence>